<keyword evidence="7" id="KW-0146">Chitin degradation</keyword>
<dbReference type="InterPro" id="IPR001579">
    <property type="entry name" value="Glyco_hydro_18_chit_AS"/>
</dbReference>
<evidence type="ECO:0000256" key="11">
    <source>
        <dbReference type="ARBA" id="ARBA00023326"/>
    </source>
</evidence>
<evidence type="ECO:0000256" key="4">
    <source>
        <dbReference type="ARBA" id="ARBA00022669"/>
    </source>
</evidence>
<dbReference type="PROSITE" id="PS01095">
    <property type="entry name" value="GH18_1"/>
    <property type="match status" value="1"/>
</dbReference>
<dbReference type="FunFam" id="3.10.50.10:FF:000004">
    <property type="entry name" value="Chitinase 5"/>
    <property type="match status" value="1"/>
</dbReference>
<organism evidence="16">
    <name type="scientific">Notodromas monacha</name>
    <dbReference type="NCBI Taxonomy" id="399045"/>
    <lineage>
        <taxon>Eukaryota</taxon>
        <taxon>Metazoa</taxon>
        <taxon>Ecdysozoa</taxon>
        <taxon>Arthropoda</taxon>
        <taxon>Crustacea</taxon>
        <taxon>Oligostraca</taxon>
        <taxon>Ostracoda</taxon>
        <taxon>Podocopa</taxon>
        <taxon>Podocopida</taxon>
        <taxon>Cypridocopina</taxon>
        <taxon>Cypridoidea</taxon>
        <taxon>Cyprididae</taxon>
        <taxon>Notodromas</taxon>
    </lineage>
</organism>
<feature type="region of interest" description="Disordered" evidence="13">
    <location>
        <begin position="422"/>
        <end position="464"/>
    </location>
</feature>
<dbReference type="AlphaFoldDB" id="A0A7R9GI04"/>
<dbReference type="Gene3D" id="3.20.20.80">
    <property type="entry name" value="Glycosidases"/>
    <property type="match status" value="1"/>
</dbReference>
<evidence type="ECO:0000256" key="3">
    <source>
        <dbReference type="ARBA" id="ARBA00012729"/>
    </source>
</evidence>
<dbReference type="PANTHER" id="PTHR11177">
    <property type="entry name" value="CHITINASE"/>
    <property type="match status" value="1"/>
</dbReference>
<feature type="compositionally biased region" description="Basic and acidic residues" evidence="13">
    <location>
        <begin position="277"/>
        <end position="289"/>
    </location>
</feature>
<dbReference type="InterPro" id="IPR029070">
    <property type="entry name" value="Chitinase_insertion_sf"/>
</dbReference>
<dbReference type="InterPro" id="IPR002557">
    <property type="entry name" value="Chitin-bd_dom"/>
</dbReference>
<accession>A0A7R9GI04</accession>
<protein>
    <recommendedName>
        <fullName evidence="3">chitinase</fullName>
        <ecNumber evidence="3">3.2.1.14</ecNumber>
    </recommendedName>
</protein>
<dbReference type="PROSITE" id="PS51910">
    <property type="entry name" value="GH18_2"/>
    <property type="match status" value="1"/>
</dbReference>
<dbReference type="InterPro" id="IPR036508">
    <property type="entry name" value="Chitin-bd_dom_sf"/>
</dbReference>
<dbReference type="InterPro" id="IPR001223">
    <property type="entry name" value="Glyco_hydro18_cat"/>
</dbReference>
<dbReference type="Pfam" id="PF00704">
    <property type="entry name" value="Glyco_hydro_18"/>
    <property type="match status" value="1"/>
</dbReference>
<comment type="catalytic activity">
    <reaction evidence="1">
        <text>Random endo-hydrolysis of N-acetyl-beta-D-glucosaminide (1-&gt;4)-beta-linkages in chitin and chitodextrins.</text>
        <dbReference type="EC" id="3.2.1.14"/>
    </reaction>
</comment>
<dbReference type="SMART" id="SM00636">
    <property type="entry name" value="Glyco_18"/>
    <property type="match status" value="1"/>
</dbReference>
<dbReference type="Pfam" id="PF01607">
    <property type="entry name" value="CBM_14"/>
    <property type="match status" value="1"/>
</dbReference>
<evidence type="ECO:0000256" key="8">
    <source>
        <dbReference type="ARBA" id="ARBA00023157"/>
    </source>
</evidence>
<evidence type="ECO:0000256" key="7">
    <source>
        <dbReference type="ARBA" id="ARBA00023024"/>
    </source>
</evidence>
<evidence type="ECO:0000256" key="5">
    <source>
        <dbReference type="ARBA" id="ARBA00022729"/>
    </source>
</evidence>
<keyword evidence="5" id="KW-0732">Signal</keyword>
<evidence type="ECO:0000313" key="17">
    <source>
        <dbReference type="Proteomes" id="UP000678499"/>
    </source>
</evidence>
<keyword evidence="10 12" id="KW-0326">Glycosidase</keyword>
<dbReference type="OrthoDB" id="73875at2759"/>
<feature type="compositionally biased region" description="Low complexity" evidence="13">
    <location>
        <begin position="346"/>
        <end position="355"/>
    </location>
</feature>
<keyword evidence="11" id="KW-0624">Polysaccharide degradation</keyword>
<dbReference type="GO" id="GO:0008843">
    <property type="term" value="F:endochitinase activity"/>
    <property type="evidence" value="ECO:0007669"/>
    <property type="project" value="UniProtKB-EC"/>
</dbReference>
<dbReference type="EC" id="3.2.1.14" evidence="3"/>
<feature type="compositionally biased region" description="Basic and acidic residues" evidence="13">
    <location>
        <begin position="422"/>
        <end position="433"/>
    </location>
</feature>
<feature type="region of interest" description="Disordered" evidence="13">
    <location>
        <begin position="269"/>
        <end position="367"/>
    </location>
</feature>
<feature type="compositionally biased region" description="Basic and acidic residues" evidence="13">
    <location>
        <begin position="356"/>
        <end position="367"/>
    </location>
</feature>
<dbReference type="GO" id="GO:0000272">
    <property type="term" value="P:polysaccharide catabolic process"/>
    <property type="evidence" value="ECO:0007669"/>
    <property type="project" value="UniProtKB-KW"/>
</dbReference>
<dbReference type="Gene3D" id="2.170.140.10">
    <property type="entry name" value="Chitin binding domain"/>
    <property type="match status" value="1"/>
</dbReference>
<comment type="similarity">
    <text evidence="2">Belongs to the glycosyl hydrolase 18 family. Chitinase class II subfamily.</text>
</comment>
<evidence type="ECO:0000256" key="2">
    <source>
        <dbReference type="ARBA" id="ARBA00009121"/>
    </source>
</evidence>
<dbReference type="SUPFAM" id="SSF57625">
    <property type="entry name" value="Invertebrate chitin-binding proteins"/>
    <property type="match status" value="1"/>
</dbReference>
<evidence type="ECO:0000256" key="9">
    <source>
        <dbReference type="ARBA" id="ARBA00023277"/>
    </source>
</evidence>
<evidence type="ECO:0000256" key="1">
    <source>
        <dbReference type="ARBA" id="ARBA00000822"/>
    </source>
</evidence>
<evidence type="ECO:0000259" key="14">
    <source>
        <dbReference type="PROSITE" id="PS50940"/>
    </source>
</evidence>
<evidence type="ECO:0000256" key="13">
    <source>
        <dbReference type="SAM" id="MobiDB-lite"/>
    </source>
</evidence>
<dbReference type="EMBL" id="CAJPEX010005009">
    <property type="protein sequence ID" value="CAG0923349.1"/>
    <property type="molecule type" value="Genomic_DNA"/>
</dbReference>
<evidence type="ECO:0000313" key="16">
    <source>
        <dbReference type="EMBL" id="CAD7283197.1"/>
    </source>
</evidence>
<keyword evidence="8" id="KW-1015">Disulfide bond</keyword>
<reference evidence="16" key="1">
    <citation type="submission" date="2020-11" db="EMBL/GenBank/DDBJ databases">
        <authorList>
            <person name="Tran Van P."/>
        </authorList>
    </citation>
    <scope>NUCLEOTIDE SEQUENCE</scope>
</reference>
<feature type="compositionally biased region" description="Low complexity" evidence="13">
    <location>
        <begin position="451"/>
        <end position="464"/>
    </location>
</feature>
<dbReference type="InterPro" id="IPR011583">
    <property type="entry name" value="Chitinase_II/V-like_cat"/>
</dbReference>
<proteinExistence type="inferred from homology"/>
<feature type="compositionally biased region" description="Low complexity" evidence="13">
    <location>
        <begin position="312"/>
        <end position="339"/>
    </location>
</feature>
<dbReference type="PROSITE" id="PS50940">
    <property type="entry name" value="CHIT_BIND_II"/>
    <property type="match status" value="1"/>
</dbReference>
<gene>
    <name evidence="16" type="ORF">NMOB1V02_LOCUS10815</name>
</gene>
<evidence type="ECO:0000256" key="10">
    <source>
        <dbReference type="ARBA" id="ARBA00023295"/>
    </source>
</evidence>
<keyword evidence="4" id="KW-0147">Chitin-binding</keyword>
<dbReference type="GO" id="GO:0005576">
    <property type="term" value="C:extracellular region"/>
    <property type="evidence" value="ECO:0007669"/>
    <property type="project" value="InterPro"/>
</dbReference>
<dbReference type="EMBL" id="OA887046">
    <property type="protein sequence ID" value="CAD7283197.1"/>
    <property type="molecule type" value="Genomic_DNA"/>
</dbReference>
<dbReference type="InterPro" id="IPR050314">
    <property type="entry name" value="Glycosyl_Hydrlase_18"/>
</dbReference>
<keyword evidence="17" id="KW-1185">Reference proteome</keyword>
<dbReference type="SMART" id="SM00494">
    <property type="entry name" value="ChtBD2"/>
    <property type="match status" value="1"/>
</dbReference>
<dbReference type="Proteomes" id="UP000678499">
    <property type="component" value="Unassembled WGS sequence"/>
</dbReference>
<dbReference type="InterPro" id="IPR017853">
    <property type="entry name" value="GH"/>
</dbReference>
<dbReference type="PANTHER" id="PTHR11177:SF144">
    <property type="entry name" value="CHITINASE 5"/>
    <property type="match status" value="1"/>
</dbReference>
<sequence>MREYGFDGFDLDWEYPGATDRGGGFKDKDNFYHFVYELRQAFDAEGEGWEITMAVPVAKFRLQEGYHVKDLCELVDAVHAMTYDLRGNWAGFADVHSPLYKRPFDQWAYERLNVADGMTLWEEMGCPKDKLVVGVPFYGRTYTLGSKDNTALRAGIKKWEGGGQRGAYTNATGFTAYYEICAAVQNKESGWTKKFDDIGKCPYAFNGDQWVGYEDEESLQYKMDFIKESGYAGAMVWAIDMDDFHGICGEKNALMKLLYDNLRDFSVPSVPPPAPDTRPEWARPPKPEVDPIETISSASKPKPSRPDSTQVKTSSSAPQSTTTATTTQETKTTVTTTTTTKKKETPTTTEASPAEKPFEGKAPENEKPPVICNSDGFIAHPTNCSKFFRCTDNQLWEFSCPDGLVWDPEKNNCVWVRDTSRAECRDGDSKRTDLGSSPASAVAETPEKEPSSSSSSTSSTTTTSSPLVSHVVFPVFPALVYAVFPLPAAGNPYYVQSPALGPILRAPPGSYPILNDTPVE</sequence>
<keyword evidence="6 12" id="KW-0378">Hydrolase</keyword>
<evidence type="ECO:0000256" key="6">
    <source>
        <dbReference type="ARBA" id="ARBA00022801"/>
    </source>
</evidence>
<name>A0A7R9GI04_9CRUS</name>
<evidence type="ECO:0000259" key="15">
    <source>
        <dbReference type="PROSITE" id="PS51910"/>
    </source>
</evidence>
<dbReference type="GO" id="GO:0008061">
    <property type="term" value="F:chitin binding"/>
    <property type="evidence" value="ECO:0007669"/>
    <property type="project" value="UniProtKB-KW"/>
</dbReference>
<dbReference type="GO" id="GO:0006032">
    <property type="term" value="P:chitin catabolic process"/>
    <property type="evidence" value="ECO:0007669"/>
    <property type="project" value="UniProtKB-KW"/>
</dbReference>
<dbReference type="SUPFAM" id="SSF54556">
    <property type="entry name" value="Chitinase insertion domain"/>
    <property type="match status" value="1"/>
</dbReference>
<feature type="domain" description="Chitin-binding type-2" evidence="14">
    <location>
        <begin position="369"/>
        <end position="426"/>
    </location>
</feature>
<keyword evidence="9" id="KW-0119">Carbohydrate metabolism</keyword>
<dbReference type="SUPFAM" id="SSF51445">
    <property type="entry name" value="(Trans)glycosidases"/>
    <property type="match status" value="1"/>
</dbReference>
<dbReference type="Gene3D" id="3.10.50.10">
    <property type="match status" value="1"/>
</dbReference>
<feature type="domain" description="GH18" evidence="15">
    <location>
        <begin position="1"/>
        <end position="265"/>
    </location>
</feature>
<evidence type="ECO:0000256" key="12">
    <source>
        <dbReference type="RuleBase" id="RU000489"/>
    </source>
</evidence>